<evidence type="ECO:0000256" key="1">
    <source>
        <dbReference type="SAM" id="Phobius"/>
    </source>
</evidence>
<dbReference type="RefSeq" id="WP_376866235.1">
    <property type="nucleotide sequence ID" value="NZ_JBHRYB010000006.1"/>
</dbReference>
<keyword evidence="1" id="KW-0472">Membrane</keyword>
<gene>
    <name evidence="2" type="ORF">ACFOMG_09410</name>
</gene>
<protein>
    <submittedName>
        <fullName evidence="2">Uncharacterized protein</fullName>
    </submittedName>
</protein>
<keyword evidence="3" id="KW-1185">Reference proteome</keyword>
<proteinExistence type="predicted"/>
<name>A0ABV7VUT1_9GAMM</name>
<keyword evidence="1" id="KW-1133">Transmembrane helix</keyword>
<keyword evidence="1" id="KW-0812">Transmembrane</keyword>
<evidence type="ECO:0000313" key="2">
    <source>
        <dbReference type="EMBL" id="MFC3680311.1"/>
    </source>
</evidence>
<comment type="caution">
    <text evidence="2">The sequence shown here is derived from an EMBL/GenBank/DDBJ whole genome shotgun (WGS) entry which is preliminary data.</text>
</comment>
<dbReference type="EMBL" id="JBHRYB010000006">
    <property type="protein sequence ID" value="MFC3680311.1"/>
    <property type="molecule type" value="Genomic_DNA"/>
</dbReference>
<organism evidence="2 3">
    <name type="scientific">Bacterioplanoides pacificum</name>
    <dbReference type="NCBI Taxonomy" id="1171596"/>
    <lineage>
        <taxon>Bacteria</taxon>
        <taxon>Pseudomonadati</taxon>
        <taxon>Pseudomonadota</taxon>
        <taxon>Gammaproteobacteria</taxon>
        <taxon>Oceanospirillales</taxon>
        <taxon>Oceanospirillaceae</taxon>
        <taxon>Bacterioplanoides</taxon>
    </lineage>
</organism>
<reference evidence="3" key="1">
    <citation type="journal article" date="2019" name="Int. J. Syst. Evol. Microbiol.">
        <title>The Global Catalogue of Microorganisms (GCM) 10K type strain sequencing project: providing services to taxonomists for standard genome sequencing and annotation.</title>
        <authorList>
            <consortium name="The Broad Institute Genomics Platform"/>
            <consortium name="The Broad Institute Genome Sequencing Center for Infectious Disease"/>
            <person name="Wu L."/>
            <person name="Ma J."/>
        </authorList>
    </citation>
    <scope>NUCLEOTIDE SEQUENCE [LARGE SCALE GENOMIC DNA]</scope>
    <source>
        <strain evidence="3">KCTC 42424</strain>
    </source>
</reference>
<dbReference type="Proteomes" id="UP001595722">
    <property type="component" value="Unassembled WGS sequence"/>
</dbReference>
<feature type="transmembrane region" description="Helical" evidence="1">
    <location>
        <begin position="12"/>
        <end position="39"/>
    </location>
</feature>
<sequence length="50" mass="5434">MNITPERAITYTLGVTAVALCLATGNKPALLLLAAVYAVRRLRAFQRLMS</sequence>
<accession>A0ABV7VUT1</accession>
<evidence type="ECO:0000313" key="3">
    <source>
        <dbReference type="Proteomes" id="UP001595722"/>
    </source>
</evidence>